<evidence type="ECO:0008006" key="3">
    <source>
        <dbReference type="Google" id="ProtNLM"/>
    </source>
</evidence>
<dbReference type="InterPro" id="IPR025358">
    <property type="entry name" value="DUF4262"/>
</dbReference>
<keyword evidence="2" id="KW-1185">Reference proteome</keyword>
<accession>A0A1G9BBZ5</accession>
<dbReference type="Proteomes" id="UP000199213">
    <property type="component" value="Unassembled WGS sequence"/>
</dbReference>
<evidence type="ECO:0000313" key="1">
    <source>
        <dbReference type="EMBL" id="SDK36991.1"/>
    </source>
</evidence>
<reference evidence="2" key="1">
    <citation type="submission" date="2016-10" db="EMBL/GenBank/DDBJ databases">
        <authorList>
            <person name="Varghese N."/>
            <person name="Submissions S."/>
        </authorList>
    </citation>
    <scope>NUCLEOTIDE SEQUENCE [LARGE SCALE GENOMIC DNA]</scope>
    <source>
        <strain evidence="2">DSM 45460</strain>
    </source>
</reference>
<dbReference type="EMBL" id="FNFM01000007">
    <property type="protein sequence ID" value="SDK36991.1"/>
    <property type="molecule type" value="Genomic_DNA"/>
</dbReference>
<sequence>MTGTASSTEGLRRWLVDTSERYGAAVLHVPEEEDHAPYSFSVGAWRRFGKPELVVIGLPEQVGRSVVDTYVARVGRGERFIPGRLYEGFLAEQPVTFERVAGMYYPEYLGSAMLVHGDDDFPALQLLLPTPDTGLFPWSERAPEGFADYQPVLTRSGAPESWRPGHDGA</sequence>
<dbReference type="OrthoDB" id="511192at2"/>
<dbReference type="RefSeq" id="WP_092628490.1">
    <property type="nucleotide sequence ID" value="NZ_FNFM01000007.1"/>
</dbReference>
<evidence type="ECO:0000313" key="2">
    <source>
        <dbReference type="Proteomes" id="UP000199213"/>
    </source>
</evidence>
<dbReference type="Pfam" id="PF14081">
    <property type="entry name" value="DUF4262"/>
    <property type="match status" value="1"/>
</dbReference>
<proteinExistence type="predicted"/>
<gene>
    <name evidence="1" type="ORF">SAMN04487820_10768</name>
</gene>
<protein>
    <recommendedName>
        <fullName evidence="3">DUF4262 domain-containing protein</fullName>
    </recommendedName>
</protein>
<organism evidence="1 2">
    <name type="scientific">Actinopolyspora mzabensis</name>
    <dbReference type="NCBI Taxonomy" id="995066"/>
    <lineage>
        <taxon>Bacteria</taxon>
        <taxon>Bacillati</taxon>
        <taxon>Actinomycetota</taxon>
        <taxon>Actinomycetes</taxon>
        <taxon>Actinopolysporales</taxon>
        <taxon>Actinopolysporaceae</taxon>
        <taxon>Actinopolyspora</taxon>
    </lineage>
</organism>
<name>A0A1G9BBZ5_ACTMZ</name>
<dbReference type="AlphaFoldDB" id="A0A1G9BBZ5"/>